<dbReference type="SMART" id="SM00449">
    <property type="entry name" value="SPRY"/>
    <property type="match status" value="1"/>
</dbReference>
<dbReference type="Proteomes" id="UP000266861">
    <property type="component" value="Unassembled WGS sequence"/>
</dbReference>
<evidence type="ECO:0000259" key="1">
    <source>
        <dbReference type="PROSITE" id="PS50188"/>
    </source>
</evidence>
<evidence type="ECO:0000313" key="3">
    <source>
        <dbReference type="Proteomes" id="UP000266861"/>
    </source>
</evidence>
<dbReference type="OrthoDB" id="25503at2759"/>
<feature type="domain" description="B30.2/SPRY" evidence="1">
    <location>
        <begin position="11"/>
        <end position="200"/>
    </location>
</feature>
<reference evidence="2 3" key="1">
    <citation type="submission" date="2018-08" db="EMBL/GenBank/DDBJ databases">
        <title>Genome and evolution of the arbuscular mycorrhizal fungus Diversispora epigaea (formerly Glomus versiforme) and its bacterial endosymbionts.</title>
        <authorList>
            <person name="Sun X."/>
            <person name="Fei Z."/>
            <person name="Harrison M."/>
        </authorList>
    </citation>
    <scope>NUCLEOTIDE SEQUENCE [LARGE SCALE GENOMIC DNA]</scope>
    <source>
        <strain evidence="2 3">IT104</strain>
    </source>
</reference>
<dbReference type="Pfam" id="PF00622">
    <property type="entry name" value="SPRY"/>
    <property type="match status" value="1"/>
</dbReference>
<sequence>MTSKYFIPKYLQNSPIEEYNKKKLTPLPLPAHWNATDSASYITITDDEKLSVEYSGPGRNWVDAASIRSNHFIPVEVGLYYFEMTITNCGQRGCIGIGLSKPGTRLNRMPGWEHNTIGYHGDDGHLYCERGTGRKFGPLYTTEETVGCGINYYDKEIFFTKNGINLGIASKNKFDGEMIPMCGMESLSESVIANFGAKPFVFDIENYAKMIFERAKQREKEEKETTVVQAEVAVNEGIEIVTESVDITANVTGDIIMDENVIQQTDTIAVLPTENTNANESQTANFTNENILDVNLVQPEVNVANIMNLANVTNVANVANVANITNVTNVENIVNAIQENGPPSISITNTENTDLPVINDVNDEILDTNIIQTNSLDSYVNSTIVLVTSTIS</sequence>
<proteinExistence type="predicted"/>
<dbReference type="Gene3D" id="2.60.120.920">
    <property type="match status" value="1"/>
</dbReference>
<keyword evidence="3" id="KW-1185">Reference proteome</keyword>
<dbReference type="AlphaFoldDB" id="A0A397HTU9"/>
<dbReference type="InterPro" id="IPR001870">
    <property type="entry name" value="B30.2/SPRY"/>
</dbReference>
<gene>
    <name evidence="2" type="ORF">Glove_306g58</name>
</gene>
<dbReference type="PROSITE" id="PS50188">
    <property type="entry name" value="B302_SPRY"/>
    <property type="match status" value="1"/>
</dbReference>
<protein>
    <recommendedName>
        <fullName evidence="1">B30.2/SPRY domain-containing protein</fullName>
    </recommendedName>
</protein>
<evidence type="ECO:0000313" key="2">
    <source>
        <dbReference type="EMBL" id="RHZ66629.1"/>
    </source>
</evidence>
<organism evidence="2 3">
    <name type="scientific">Diversispora epigaea</name>
    <dbReference type="NCBI Taxonomy" id="1348612"/>
    <lineage>
        <taxon>Eukaryota</taxon>
        <taxon>Fungi</taxon>
        <taxon>Fungi incertae sedis</taxon>
        <taxon>Mucoromycota</taxon>
        <taxon>Glomeromycotina</taxon>
        <taxon>Glomeromycetes</taxon>
        <taxon>Diversisporales</taxon>
        <taxon>Diversisporaceae</taxon>
        <taxon>Diversispora</taxon>
    </lineage>
</organism>
<dbReference type="EMBL" id="PQFF01000280">
    <property type="protein sequence ID" value="RHZ66629.1"/>
    <property type="molecule type" value="Genomic_DNA"/>
</dbReference>
<dbReference type="SUPFAM" id="SSF49899">
    <property type="entry name" value="Concanavalin A-like lectins/glucanases"/>
    <property type="match status" value="1"/>
</dbReference>
<name>A0A397HTU9_9GLOM</name>
<dbReference type="PANTHER" id="PTHR12864">
    <property type="entry name" value="RAN BINDING PROTEIN 9-RELATED"/>
    <property type="match status" value="1"/>
</dbReference>
<accession>A0A397HTU9</accession>
<dbReference type="InterPro" id="IPR003877">
    <property type="entry name" value="SPRY_dom"/>
</dbReference>
<dbReference type="InterPro" id="IPR043136">
    <property type="entry name" value="B30.2/SPRY_sf"/>
</dbReference>
<dbReference type="STRING" id="1348612.A0A397HTU9"/>
<dbReference type="InterPro" id="IPR050618">
    <property type="entry name" value="Ubq-SigPath_Reg"/>
</dbReference>
<dbReference type="InterPro" id="IPR013320">
    <property type="entry name" value="ConA-like_dom_sf"/>
</dbReference>
<comment type="caution">
    <text evidence="2">The sequence shown here is derived from an EMBL/GenBank/DDBJ whole genome shotgun (WGS) entry which is preliminary data.</text>
</comment>